<reference evidence="2" key="2">
    <citation type="journal article" date="2023" name="IMA Fungus">
        <title>Comparative genomic study of the Penicillium genus elucidates a diverse pangenome and 15 lateral gene transfer events.</title>
        <authorList>
            <person name="Petersen C."/>
            <person name="Sorensen T."/>
            <person name="Nielsen M.R."/>
            <person name="Sondergaard T.E."/>
            <person name="Sorensen J.L."/>
            <person name="Fitzpatrick D.A."/>
            <person name="Frisvad J.C."/>
            <person name="Nielsen K.L."/>
        </authorList>
    </citation>
    <scope>NUCLEOTIDE SEQUENCE</scope>
    <source>
        <strain evidence="2">IBT 22155</strain>
    </source>
</reference>
<dbReference type="RefSeq" id="XP_056525913.1">
    <property type="nucleotide sequence ID" value="XM_056660747.1"/>
</dbReference>
<name>A0A9W9HEA9_9EURO</name>
<feature type="compositionally biased region" description="Polar residues" evidence="1">
    <location>
        <begin position="1"/>
        <end position="12"/>
    </location>
</feature>
<protein>
    <submittedName>
        <fullName evidence="2">Uncharacterized protein</fullName>
    </submittedName>
</protein>
<dbReference type="GeneID" id="81399917"/>
<keyword evidence="3" id="KW-1185">Reference proteome</keyword>
<organism evidence="2 3">
    <name type="scientific">Penicillium bovifimosum</name>
    <dbReference type="NCBI Taxonomy" id="126998"/>
    <lineage>
        <taxon>Eukaryota</taxon>
        <taxon>Fungi</taxon>
        <taxon>Dikarya</taxon>
        <taxon>Ascomycota</taxon>
        <taxon>Pezizomycotina</taxon>
        <taxon>Eurotiomycetes</taxon>
        <taxon>Eurotiomycetidae</taxon>
        <taxon>Eurotiales</taxon>
        <taxon>Aspergillaceae</taxon>
        <taxon>Penicillium</taxon>
    </lineage>
</organism>
<evidence type="ECO:0000313" key="2">
    <source>
        <dbReference type="EMBL" id="KAJ5145439.1"/>
    </source>
</evidence>
<comment type="caution">
    <text evidence="2">The sequence shown here is derived from an EMBL/GenBank/DDBJ whole genome shotgun (WGS) entry which is preliminary data.</text>
</comment>
<reference evidence="2" key="1">
    <citation type="submission" date="2022-11" db="EMBL/GenBank/DDBJ databases">
        <authorList>
            <person name="Petersen C."/>
        </authorList>
    </citation>
    <scope>NUCLEOTIDE SEQUENCE</scope>
    <source>
        <strain evidence="2">IBT 22155</strain>
    </source>
</reference>
<evidence type="ECO:0000313" key="3">
    <source>
        <dbReference type="Proteomes" id="UP001149079"/>
    </source>
</evidence>
<feature type="compositionally biased region" description="Polar residues" evidence="1">
    <location>
        <begin position="75"/>
        <end position="85"/>
    </location>
</feature>
<gene>
    <name evidence="2" type="ORF">N7515_000003</name>
</gene>
<evidence type="ECO:0000256" key="1">
    <source>
        <dbReference type="SAM" id="MobiDB-lite"/>
    </source>
</evidence>
<sequence length="93" mass="10108">MATHNNTRNRTPTFIPATSGIHARRSPVRFKSQLGKRNRECETPVSTSDGSNSPSSSNFVTYFSGDPPVPEEENLQSSEPTSQHSVYPGRGSG</sequence>
<dbReference type="AlphaFoldDB" id="A0A9W9HEA9"/>
<dbReference type="Proteomes" id="UP001149079">
    <property type="component" value="Unassembled WGS sequence"/>
</dbReference>
<dbReference type="EMBL" id="JAPQKL010000001">
    <property type="protein sequence ID" value="KAJ5145439.1"/>
    <property type="molecule type" value="Genomic_DNA"/>
</dbReference>
<proteinExistence type="predicted"/>
<feature type="compositionally biased region" description="Low complexity" evidence="1">
    <location>
        <begin position="46"/>
        <end position="57"/>
    </location>
</feature>
<feature type="region of interest" description="Disordered" evidence="1">
    <location>
        <begin position="1"/>
        <end position="93"/>
    </location>
</feature>
<accession>A0A9W9HEA9</accession>